<accession>A0A8H6N274</accession>
<evidence type="ECO:0000256" key="3">
    <source>
        <dbReference type="SAM" id="SignalP"/>
    </source>
</evidence>
<keyword evidence="3" id="KW-0732">Signal</keyword>
<feature type="transmembrane region" description="Helical" evidence="2">
    <location>
        <begin position="251"/>
        <end position="273"/>
    </location>
</feature>
<feature type="compositionally biased region" description="Pro residues" evidence="1">
    <location>
        <begin position="441"/>
        <end position="454"/>
    </location>
</feature>
<dbReference type="Proteomes" id="UP000652219">
    <property type="component" value="Unassembled WGS sequence"/>
</dbReference>
<dbReference type="AlphaFoldDB" id="A0A8H6N274"/>
<proteinExistence type="predicted"/>
<reference evidence="4 5" key="1">
    <citation type="journal article" date="2020" name="Phytopathology">
        <title>Genome Sequence Resources of Colletotrichum truncatum, C. plurivorum, C. musicola, and C. sojae: Four Species Pathogenic to Soybean (Glycine max).</title>
        <authorList>
            <person name="Rogerio F."/>
            <person name="Boufleur T.R."/>
            <person name="Ciampi-Guillardi M."/>
            <person name="Sukno S.A."/>
            <person name="Thon M.R."/>
            <person name="Massola Junior N.S."/>
            <person name="Baroncelli R."/>
        </authorList>
    </citation>
    <scope>NUCLEOTIDE SEQUENCE [LARGE SCALE GENOMIC DNA]</scope>
    <source>
        <strain evidence="4 5">LFN0009</strain>
    </source>
</reference>
<keyword evidence="2" id="KW-1133">Transmembrane helix</keyword>
<feature type="compositionally biased region" description="Polar residues" evidence="1">
    <location>
        <begin position="283"/>
        <end position="292"/>
    </location>
</feature>
<feature type="region of interest" description="Disordered" evidence="1">
    <location>
        <begin position="434"/>
        <end position="486"/>
    </location>
</feature>
<keyword evidence="2" id="KW-0472">Membrane</keyword>
<feature type="signal peptide" evidence="3">
    <location>
        <begin position="1"/>
        <end position="20"/>
    </location>
</feature>
<sequence length="486" mass="49001">MPARTIAALTLCAGAGAAAGQRFAAVDMSPAPGLLVPRFFIDAPILAARDGPPCPANAHSCVDIGHPGRCCVNSNYCYVRPDNTPWCCPIGSKCNSNCEASQFQCTTVVAVTLTPTNTDSSPATTTVISSSTSSACCGRVCPGTSTFRCAASFGGGCCPYGATCASGNRCVGTVEETSTTPAEGAPTPADPRCTATTQHACEDGEGCCDNLRHCTRVSGAAVCAPGNPTATGVVFEPEGENAGGLSAGAKAGIGVGVAVVGCGLIASSAWFCLVRRRRRRGATTASERSTLPSGRLRTFLAPGGGASATGGSTRPGRSARAMSEVTSASRPTVANRGATQDYFGPDAVAGPYTDTDTVASYPTGGGAGGTGSSPGRHRGVPLQAHSPSDVVAPVEIDSRVKSGAAGFVHHNVTPVAAAESRAPTTQGRFELYGSEMLSPTSPRPPAPMPSPPLMTPRSVESAGSVSMMERSPTDRSPGLPSPGSRR</sequence>
<name>A0A8H6N274_9PEZI</name>
<feature type="chain" id="PRO_5034712946" evidence="3">
    <location>
        <begin position="21"/>
        <end position="486"/>
    </location>
</feature>
<organism evidence="4 5">
    <name type="scientific">Colletotrichum sojae</name>
    <dbReference type="NCBI Taxonomy" id="2175907"/>
    <lineage>
        <taxon>Eukaryota</taxon>
        <taxon>Fungi</taxon>
        <taxon>Dikarya</taxon>
        <taxon>Ascomycota</taxon>
        <taxon>Pezizomycotina</taxon>
        <taxon>Sordariomycetes</taxon>
        <taxon>Hypocreomycetidae</taxon>
        <taxon>Glomerellales</taxon>
        <taxon>Glomerellaceae</taxon>
        <taxon>Colletotrichum</taxon>
        <taxon>Colletotrichum orchidearum species complex</taxon>
    </lineage>
</organism>
<evidence type="ECO:0000256" key="2">
    <source>
        <dbReference type="SAM" id="Phobius"/>
    </source>
</evidence>
<feature type="compositionally biased region" description="Gly residues" evidence="1">
    <location>
        <begin position="363"/>
        <end position="372"/>
    </location>
</feature>
<keyword evidence="2" id="KW-0812">Transmembrane</keyword>
<feature type="region of interest" description="Disordered" evidence="1">
    <location>
        <begin position="281"/>
        <end position="380"/>
    </location>
</feature>
<dbReference type="EMBL" id="WIGN01000020">
    <property type="protein sequence ID" value="KAF6817624.1"/>
    <property type="molecule type" value="Genomic_DNA"/>
</dbReference>
<protein>
    <submittedName>
        <fullName evidence="4">Transcription factor C2H2</fullName>
    </submittedName>
</protein>
<gene>
    <name evidence="4" type="ORF">CSOJ01_02334</name>
</gene>
<evidence type="ECO:0000256" key="1">
    <source>
        <dbReference type="SAM" id="MobiDB-lite"/>
    </source>
</evidence>
<evidence type="ECO:0000313" key="4">
    <source>
        <dbReference type="EMBL" id="KAF6817624.1"/>
    </source>
</evidence>
<keyword evidence="5" id="KW-1185">Reference proteome</keyword>
<comment type="caution">
    <text evidence="4">The sequence shown here is derived from an EMBL/GenBank/DDBJ whole genome shotgun (WGS) entry which is preliminary data.</text>
</comment>
<evidence type="ECO:0000313" key="5">
    <source>
        <dbReference type="Proteomes" id="UP000652219"/>
    </source>
</evidence>